<sequence length="1278" mass="148847">MTSKLGINYMASFCILNNYLSTILFISLNAILTASTQPELKLVNVVFRHGDRTPNKGYESFPTDSYVNDSFFPIGLGELTNRGKKREYELGRALRSRYKNFLGDQYLPKLVVGHSSDFDRTKMSVQLVLAALFPPTDRRQQWNADLNWQPIPVTYVSRIDDNFYLSDECPKYLDEYNRILNLPEIKKEISRFKDIMRKLTELTGKNIEKPLDLQYLYQTFVAESSMNLTLPEWVHDYFPEPLFDTTVFAYNIASYSSLIRKLYAGPMIRAILNNMITEKNPIPSNTKLYLYSGHETNIAAILHAFKLYKPHVPEFSSAVILELLEQNKQYYVKVFRHGDRTPPKLVMGHSSDFDRTKMSLKLVLAALFPPMDHRQRWNTDLNWQPIPVTYVSRIDDNFYWGYDCPEYLDEYDRILNLPEIKKEMSRFKDIMSKLTELTGKNIEKPIDVYFLYHTFAAESSMNLTLPEWVHDYFPDGPLFDTTVFAYNINGFTPLIRKLLAGPMIRAILNNMIAGKNPIPSNTKLYLYSGHEANIASILHAFKLYKPHVPEYSSAVILELLEQNKQYYVKFLYYRGIPPIFDELQIPGCEMLCPFDKFSYLIHDLIPSDEDIVCDKRQTPKYANTEYPITLAISNMVSFYIVDNYLSIALVLSLNAIWTASIQPELKLINVVLRHGDRTPSNDRDESFPTDPYINDSFYLTGVGQLTNNGKNREYELGRTLRSRYKDFLGDLYLPKLVMGHSSDFDRTKMSLKLVLAALFPPMDHRQRWNTDLNWQPIPVTYVSRIDDNFYWGYDCPEYLDEYDRILNLPEIKKEMSRFKDIMSKLTELTGKKIEKPLDLHYLYHTFIAESSMNLTLPEWVHDYFPEPLLNTTVFAYNINGFTPLIRKLLAGPMIRAILNNMIAGKNPIPSNTKLYLYSGHETNIAAILHAFKLYKPHVPEYSSAVILELLEQNKQYYVKNGKNREYELGRTLRSRYKDFLGDLYLPKLVMGHSSDFDRTKMSLKLVLAALFPPMDHRQRWNTDLNWQPIPVTYVSRIDDNFYWGYDCPEYLDEYDRILNLPEIKKEISRFKDIMSKLTELTAESSMNLTLPEWVHDYFPDGPLFDTTVFAYNINGFTPLIRKLLAGPMIRAILNNMIAGKNPIPSNTKLYLYSGHDVNIVTMLQAFKLYKPHVPEYSSAVILELLEQNKQYYVKFLYYRGIPPIFDELQIPGCEMLCPFDKFSYLIHDLISPDEDIVCCKRQTPKYANTEYLITLESETYNLIKKNINLIKKRNGNNA</sequence>
<dbReference type="GO" id="GO:0003993">
    <property type="term" value="F:acid phosphatase activity"/>
    <property type="evidence" value="ECO:0007669"/>
    <property type="project" value="UniProtKB-EC"/>
</dbReference>
<organism evidence="10">
    <name type="scientific">Camponotus floridanus</name>
    <name type="common">Florida carpenter ant</name>
    <dbReference type="NCBI Taxonomy" id="104421"/>
    <lineage>
        <taxon>Eukaryota</taxon>
        <taxon>Metazoa</taxon>
        <taxon>Ecdysozoa</taxon>
        <taxon>Arthropoda</taxon>
        <taxon>Hexapoda</taxon>
        <taxon>Insecta</taxon>
        <taxon>Pterygota</taxon>
        <taxon>Neoptera</taxon>
        <taxon>Endopterygota</taxon>
        <taxon>Hymenoptera</taxon>
        <taxon>Apocrita</taxon>
        <taxon>Aculeata</taxon>
        <taxon>Formicoidea</taxon>
        <taxon>Formicidae</taxon>
        <taxon>Formicinae</taxon>
        <taxon>Camponotus</taxon>
    </lineage>
</organism>
<dbReference type="Pfam" id="PF00328">
    <property type="entry name" value="His_Phos_2"/>
    <property type="match status" value="5"/>
</dbReference>
<dbReference type="InterPro" id="IPR000560">
    <property type="entry name" value="His_Pase_clade-2"/>
</dbReference>
<keyword evidence="5" id="KW-0378">Hydrolase</keyword>
<protein>
    <recommendedName>
        <fullName evidence="3">acid phosphatase</fullName>
        <ecNumber evidence="3">3.1.3.2</ecNumber>
    </recommendedName>
</protein>
<keyword evidence="10" id="KW-1185">Reference proteome</keyword>
<keyword evidence="8" id="KW-0472">Membrane</keyword>
<dbReference type="PANTHER" id="PTHR11567:SF211">
    <property type="entry name" value="PROSTATIC ACID PHOSPHATASE"/>
    <property type="match status" value="1"/>
</dbReference>
<evidence type="ECO:0000256" key="7">
    <source>
        <dbReference type="ARBA" id="ARBA00023180"/>
    </source>
</evidence>
<evidence type="ECO:0000313" key="10">
    <source>
        <dbReference type="Proteomes" id="UP000000311"/>
    </source>
</evidence>
<dbReference type="EC" id="3.1.3.2" evidence="3"/>
<evidence type="ECO:0000256" key="3">
    <source>
        <dbReference type="ARBA" id="ARBA00012646"/>
    </source>
</evidence>
<feature type="transmembrane region" description="Helical" evidence="8">
    <location>
        <begin position="7"/>
        <end position="32"/>
    </location>
</feature>
<comment type="catalytic activity">
    <reaction evidence="1">
        <text>a phosphate monoester + H2O = an alcohol + phosphate</text>
        <dbReference type="Rhea" id="RHEA:15017"/>
        <dbReference type="ChEBI" id="CHEBI:15377"/>
        <dbReference type="ChEBI" id="CHEBI:30879"/>
        <dbReference type="ChEBI" id="CHEBI:43474"/>
        <dbReference type="ChEBI" id="CHEBI:67140"/>
        <dbReference type="EC" id="3.1.3.2"/>
    </reaction>
</comment>
<keyword evidence="8" id="KW-0812">Transmembrane</keyword>
<keyword evidence="6" id="KW-1015">Disulfide bond</keyword>
<accession>E2ARU8</accession>
<gene>
    <name evidence="9" type="ORF">EAG_14569</name>
</gene>
<name>E2ARU8_CAMFO</name>
<dbReference type="InterPro" id="IPR033379">
    <property type="entry name" value="Acid_Pase_AS"/>
</dbReference>
<evidence type="ECO:0000256" key="2">
    <source>
        <dbReference type="ARBA" id="ARBA00005375"/>
    </source>
</evidence>
<evidence type="ECO:0000313" key="9">
    <source>
        <dbReference type="EMBL" id="EFN63831.1"/>
    </source>
</evidence>
<dbReference type="CDD" id="cd07061">
    <property type="entry name" value="HP_HAP_like"/>
    <property type="match status" value="4"/>
</dbReference>
<dbReference type="EMBL" id="GL442175">
    <property type="protein sequence ID" value="EFN63831.1"/>
    <property type="molecule type" value="Genomic_DNA"/>
</dbReference>
<keyword evidence="4" id="KW-0732">Signal</keyword>
<evidence type="ECO:0000256" key="1">
    <source>
        <dbReference type="ARBA" id="ARBA00000032"/>
    </source>
</evidence>
<keyword evidence="7" id="KW-0325">Glycoprotein</keyword>
<dbReference type="PROSITE" id="PS00616">
    <property type="entry name" value="HIS_ACID_PHOSPHAT_1"/>
    <property type="match status" value="2"/>
</dbReference>
<dbReference type="InterPro" id="IPR050645">
    <property type="entry name" value="Histidine_acid_phosphatase"/>
</dbReference>
<comment type="similarity">
    <text evidence="2">Belongs to the histidine acid phosphatase family.</text>
</comment>
<dbReference type="OMA" id="PEWVHDY"/>
<evidence type="ECO:0000256" key="4">
    <source>
        <dbReference type="ARBA" id="ARBA00022729"/>
    </source>
</evidence>
<dbReference type="PANTHER" id="PTHR11567">
    <property type="entry name" value="ACID PHOSPHATASE-RELATED"/>
    <property type="match status" value="1"/>
</dbReference>
<dbReference type="Proteomes" id="UP000000311">
    <property type="component" value="Unassembled WGS sequence"/>
</dbReference>
<dbReference type="InterPro" id="IPR029033">
    <property type="entry name" value="His_PPase_superfam"/>
</dbReference>
<dbReference type="SUPFAM" id="SSF53254">
    <property type="entry name" value="Phosphoglycerate mutase-like"/>
    <property type="match status" value="4"/>
</dbReference>
<evidence type="ECO:0000256" key="5">
    <source>
        <dbReference type="ARBA" id="ARBA00022801"/>
    </source>
</evidence>
<evidence type="ECO:0000256" key="6">
    <source>
        <dbReference type="ARBA" id="ARBA00023157"/>
    </source>
</evidence>
<reference evidence="9 10" key="1">
    <citation type="journal article" date="2010" name="Science">
        <title>Genomic comparison of the ants Camponotus floridanus and Harpegnathos saltator.</title>
        <authorList>
            <person name="Bonasio R."/>
            <person name="Zhang G."/>
            <person name="Ye C."/>
            <person name="Mutti N.S."/>
            <person name="Fang X."/>
            <person name="Qin N."/>
            <person name="Donahue G."/>
            <person name="Yang P."/>
            <person name="Li Q."/>
            <person name="Li C."/>
            <person name="Zhang P."/>
            <person name="Huang Z."/>
            <person name="Berger S.L."/>
            <person name="Reinberg D."/>
            <person name="Wang J."/>
            <person name="Liebig J."/>
        </authorList>
    </citation>
    <scope>NUCLEOTIDE SEQUENCE [LARGE SCALE GENOMIC DNA]</scope>
    <source>
        <strain evidence="10">C129</strain>
    </source>
</reference>
<dbReference type="InParanoid" id="E2ARU8"/>
<dbReference type="AlphaFoldDB" id="E2ARU8"/>
<evidence type="ECO:0000256" key="8">
    <source>
        <dbReference type="SAM" id="Phobius"/>
    </source>
</evidence>
<dbReference type="OrthoDB" id="10257284at2759"/>
<dbReference type="Gene3D" id="3.40.50.1240">
    <property type="entry name" value="Phosphoglycerate mutase-like"/>
    <property type="match status" value="4"/>
</dbReference>
<proteinExistence type="inferred from homology"/>
<keyword evidence="8" id="KW-1133">Transmembrane helix</keyword>